<organism evidence="1 2">
    <name type="scientific">Temnothorax curvispinosus</name>
    <dbReference type="NCBI Taxonomy" id="300111"/>
    <lineage>
        <taxon>Eukaryota</taxon>
        <taxon>Metazoa</taxon>
        <taxon>Ecdysozoa</taxon>
        <taxon>Arthropoda</taxon>
        <taxon>Hexapoda</taxon>
        <taxon>Insecta</taxon>
        <taxon>Pterygota</taxon>
        <taxon>Neoptera</taxon>
        <taxon>Endopterygota</taxon>
        <taxon>Hymenoptera</taxon>
        <taxon>Apocrita</taxon>
        <taxon>Aculeata</taxon>
        <taxon>Formicoidea</taxon>
        <taxon>Formicidae</taxon>
        <taxon>Myrmicinae</taxon>
        <taxon>Temnothorax</taxon>
    </lineage>
</organism>
<sequence>MYCYILDMDENMSSGLFDSSFEPTDFDNSEVSKLQALLEDKHLILDTECLLQALEQCFSVCPIESLDERIFKKVLPKAQHFLSQVVKVIDDIITGNNVRLDDLDGIKYKLQVCDGLLAFWKKCVEHISAFEKVQAAYVASLCDILPETTKIIFEHCKDSAKYGALLSGAMQELRNLFAKACAVFKLFFATLNGIIVFDTDVQSETELLTKVVDAYGYIASIANGMDTKTFVELSEIFAKLVIVYQSEIKPYNIATHFIRMTKDVSCLLSAAMDQNDKNAERNVMVAMRLLRIIEKLTLSYGASFTHEMILDLVELLAQMHGYSCLIKSSERTILAGATSFLNIIFSHDNFKQVYFEYGRQNVPRDQYIRRLNYHLLTIAIMKKLNGMPFEHHCKWSLGSDSILDIAFTYIEHLEEEICVGDLQLSSVRAIGEGPRFVGIYEATLVSVCNLVSQILPEDFHALELLLLKHLLSGHLWCSLLSSDVWCFIGRLGSSQLCVDHVKHLIKVSTALVERRDSIEAIMIDNMIVRLYDLLNEDVKSTLFDNLIDHLDVDYYVTSLHLLMANTKSLSSERLKRKIEDLPKAFLDLQEHPSTCNWKCLMQVVSAIIAVDYSDNKDVINVLTKLWSFVAGTIIECEGKQLDLLTDLVVTVLDATYLKNLHDDSFYAKL</sequence>
<dbReference type="GeneID" id="112454076"/>
<dbReference type="Pfam" id="PF14868">
    <property type="entry name" value="DUF4487"/>
    <property type="match status" value="1"/>
</dbReference>
<dbReference type="InterPro" id="IPR027902">
    <property type="entry name" value="DUF4487"/>
</dbReference>
<evidence type="ECO:0000313" key="2">
    <source>
        <dbReference type="RefSeq" id="XP_024871041.1"/>
    </source>
</evidence>
<name>A0A6J1PP03_9HYME</name>
<dbReference type="PANTHER" id="PTHR16071:SF2">
    <property type="entry name" value="FIGNL1-INTERACTING REGULATOR OF RECOMBINATION AND MITOSIS"/>
    <property type="match status" value="1"/>
</dbReference>
<protein>
    <submittedName>
        <fullName evidence="2">Uncharacterized protein C1orf112-like isoform X2</fullName>
    </submittedName>
</protein>
<dbReference type="Proteomes" id="UP000504618">
    <property type="component" value="Unplaced"/>
</dbReference>
<dbReference type="RefSeq" id="XP_024871041.1">
    <property type="nucleotide sequence ID" value="XM_025015273.1"/>
</dbReference>
<dbReference type="PANTHER" id="PTHR16071">
    <property type="entry name" value="CHROMOSOME 1 OPEN READING FRAME 112"/>
    <property type="match status" value="1"/>
</dbReference>
<accession>A0A6J1PP03</accession>
<keyword evidence="1" id="KW-1185">Reference proteome</keyword>
<reference evidence="2" key="1">
    <citation type="submission" date="2025-08" db="UniProtKB">
        <authorList>
            <consortium name="RefSeq"/>
        </authorList>
    </citation>
    <scope>IDENTIFICATION</scope>
    <source>
        <tissue evidence="2">Whole body</tissue>
    </source>
</reference>
<dbReference type="AlphaFoldDB" id="A0A6J1PP03"/>
<evidence type="ECO:0000313" key="1">
    <source>
        <dbReference type="Proteomes" id="UP000504618"/>
    </source>
</evidence>
<proteinExistence type="predicted"/>
<gene>
    <name evidence="2" type="primary">LOC112454076</name>
</gene>